<dbReference type="RefSeq" id="WP_341841521.1">
    <property type="nucleotide sequence ID" value="NZ_CP149792.1"/>
</dbReference>
<feature type="chain" id="PRO_5046449756" evidence="1">
    <location>
        <begin position="20"/>
        <end position="576"/>
    </location>
</feature>
<dbReference type="Proteomes" id="UP001449657">
    <property type="component" value="Chromosome"/>
</dbReference>
<evidence type="ECO:0000313" key="3">
    <source>
        <dbReference type="Proteomes" id="UP001449657"/>
    </source>
</evidence>
<feature type="signal peptide" evidence="1">
    <location>
        <begin position="1"/>
        <end position="19"/>
    </location>
</feature>
<dbReference type="EMBL" id="CP150096">
    <property type="protein sequence ID" value="WZN46839.1"/>
    <property type="molecule type" value="Genomic_DNA"/>
</dbReference>
<organism evidence="2 3">
    <name type="scientific">Chitinophaga caseinilytica</name>
    <dbReference type="NCBI Taxonomy" id="2267521"/>
    <lineage>
        <taxon>Bacteria</taxon>
        <taxon>Pseudomonadati</taxon>
        <taxon>Bacteroidota</taxon>
        <taxon>Chitinophagia</taxon>
        <taxon>Chitinophagales</taxon>
        <taxon>Chitinophagaceae</taxon>
        <taxon>Chitinophaga</taxon>
    </lineage>
</organism>
<dbReference type="Pfam" id="PF13620">
    <property type="entry name" value="CarboxypepD_reg"/>
    <property type="match status" value="1"/>
</dbReference>
<keyword evidence="1" id="KW-0732">Signal</keyword>
<reference evidence="2 3" key="1">
    <citation type="submission" date="2024-03" db="EMBL/GenBank/DDBJ databases">
        <title>Chitinophaga caseinilytica sp. nov., a casein hydrolysing bacterium isolated from forest soil.</title>
        <authorList>
            <person name="Lee D.S."/>
            <person name="Han D.M."/>
            <person name="Baek J.H."/>
            <person name="Choi D.G."/>
            <person name="Jeon J.H."/>
            <person name="Jeon C.O."/>
        </authorList>
    </citation>
    <scope>NUCLEOTIDE SEQUENCE [LARGE SCALE GENOMIC DNA]</scope>
    <source>
        <strain evidence="2 3">KACC 19118</strain>
    </source>
</reference>
<protein>
    <submittedName>
        <fullName evidence="2">Carboxypeptidase-like regulatory domain-containing protein</fullName>
    </submittedName>
</protein>
<keyword evidence="3" id="KW-1185">Reference proteome</keyword>
<sequence>MRRMLFPALLCAALFSACKKSNESGGGPDGNSGGIVELNGTVVDENGVPVAGAAIKSDALQTTTNATGNFKLGGVKPVGSALVVYCSKNGYHSQTRHFTATGGNSAGVRITLQNRTTTHTLNAAAGGTLTLPRGASVQIPAGALVKPDGSTYNGAVDLAITHLDPADPQFSVKIPGGDLAAERTDKSVVVLYSYGMIDVDMTTTAGEKLQLKSGKTSLLSFPIPAFQQATAPATIPLWHFDEASGVWKEDGIATRQGNRYVGTVGHFSTWNVDDPKISAMVEGFVADPCQSGSPKVPGANVTIGQITVQTDKDGKFKARVPAGMAITMKLDPKLNNGRGATKEIAPMAAGGSVTQHISFPCGPQLTGRITNCEGKPWVGFVSMYLNGELLGSAYTDDQSRFLIFGPKGKTIVLKAFDMVGGSSEQTVAIPADDSGKELGDVKVCAKDQLKPAQFKINGGGYNQQTVQIGGKAGETFVALGMYDVHSHEILCTMVAGNQQLSLRVEAEAAGTFEESVLTMQLNGKTYTSQTMQVKITKFGQEGELVQGTFSGQAKEVNGTAVVSISEGKFEVLRIKG</sequence>
<name>A0ABZ2Z3J9_9BACT</name>
<evidence type="ECO:0000256" key="1">
    <source>
        <dbReference type="SAM" id="SignalP"/>
    </source>
</evidence>
<dbReference type="PROSITE" id="PS51257">
    <property type="entry name" value="PROKAR_LIPOPROTEIN"/>
    <property type="match status" value="1"/>
</dbReference>
<dbReference type="SUPFAM" id="SSF49464">
    <property type="entry name" value="Carboxypeptidase regulatory domain-like"/>
    <property type="match status" value="1"/>
</dbReference>
<proteinExistence type="predicted"/>
<accession>A0ABZ2Z3J9</accession>
<evidence type="ECO:0000313" key="2">
    <source>
        <dbReference type="EMBL" id="WZN46839.1"/>
    </source>
</evidence>
<gene>
    <name evidence="2" type="ORF">WJU22_01400</name>
</gene>
<dbReference type="InterPro" id="IPR008969">
    <property type="entry name" value="CarboxyPept-like_regulatory"/>
</dbReference>
<dbReference type="Gene3D" id="2.60.40.1120">
    <property type="entry name" value="Carboxypeptidase-like, regulatory domain"/>
    <property type="match status" value="1"/>
</dbReference>